<feature type="transmembrane region" description="Helical" evidence="2">
    <location>
        <begin position="12"/>
        <end position="34"/>
    </location>
</feature>
<dbReference type="Pfam" id="PF13646">
    <property type="entry name" value="HEAT_2"/>
    <property type="match status" value="2"/>
</dbReference>
<keyword evidence="2" id="KW-1133">Transmembrane helix</keyword>
<keyword evidence="2" id="KW-0472">Membrane</keyword>
<dbReference type="Proteomes" id="UP001595909">
    <property type="component" value="Unassembled WGS sequence"/>
</dbReference>
<dbReference type="SMART" id="SM00567">
    <property type="entry name" value="EZ_HEAT"/>
    <property type="match status" value="6"/>
</dbReference>
<dbReference type="InterPro" id="IPR011989">
    <property type="entry name" value="ARM-like"/>
</dbReference>
<keyword evidence="4" id="KW-1185">Reference proteome</keyword>
<organism evidence="3 4">
    <name type="scientific">Actinomycetospora chibensis</name>
    <dbReference type="NCBI Taxonomy" id="663606"/>
    <lineage>
        <taxon>Bacteria</taxon>
        <taxon>Bacillati</taxon>
        <taxon>Actinomycetota</taxon>
        <taxon>Actinomycetes</taxon>
        <taxon>Pseudonocardiales</taxon>
        <taxon>Pseudonocardiaceae</taxon>
        <taxon>Actinomycetospora</taxon>
    </lineage>
</organism>
<gene>
    <name evidence="3" type="ORF">ACFPEL_24415</name>
</gene>
<evidence type="ECO:0000256" key="1">
    <source>
        <dbReference type="SAM" id="MobiDB-lite"/>
    </source>
</evidence>
<keyword evidence="2" id="KW-0812">Transmembrane</keyword>
<dbReference type="InterPro" id="IPR016024">
    <property type="entry name" value="ARM-type_fold"/>
</dbReference>
<feature type="region of interest" description="Disordered" evidence="1">
    <location>
        <begin position="344"/>
        <end position="368"/>
    </location>
</feature>
<protein>
    <submittedName>
        <fullName evidence="3">HEAT repeat domain-containing protein</fullName>
    </submittedName>
</protein>
<dbReference type="PANTHER" id="PTHR12697:SF5">
    <property type="entry name" value="DEOXYHYPUSINE HYDROXYLASE"/>
    <property type="match status" value="1"/>
</dbReference>
<dbReference type="RefSeq" id="WP_345332871.1">
    <property type="nucleotide sequence ID" value="NZ_BAABHN010000050.1"/>
</dbReference>
<dbReference type="PANTHER" id="PTHR12697">
    <property type="entry name" value="PBS LYASE HEAT-LIKE PROTEIN"/>
    <property type="match status" value="1"/>
</dbReference>
<proteinExistence type="predicted"/>
<evidence type="ECO:0000256" key="2">
    <source>
        <dbReference type="SAM" id="Phobius"/>
    </source>
</evidence>
<reference evidence="4" key="1">
    <citation type="journal article" date="2019" name="Int. J. Syst. Evol. Microbiol.">
        <title>The Global Catalogue of Microorganisms (GCM) 10K type strain sequencing project: providing services to taxonomists for standard genome sequencing and annotation.</title>
        <authorList>
            <consortium name="The Broad Institute Genomics Platform"/>
            <consortium name="The Broad Institute Genome Sequencing Center for Infectious Disease"/>
            <person name="Wu L."/>
            <person name="Ma J."/>
        </authorList>
    </citation>
    <scope>NUCLEOTIDE SEQUENCE [LARGE SCALE GENOMIC DNA]</scope>
    <source>
        <strain evidence="4">CCUG 50347</strain>
    </source>
</reference>
<sequence length="368" mass="37291">MTAAPAGPVVDRAVLVVAVVALVAVLLVLAVALLSGRWWQRRAAAGRAQRVAPGRPLLVALAAGDDDDGTLLDRLATLPRAQWRALEPVAVAMLGKVRGDARTALVALLERRGVVQRALRDARHRRSTTRARAAHLLGLVGGPGATPRLAALLGDRDPEVRAVTARSLGRLGDPSAATPLVRALVRARPLPHQVVVPALARIGPASRTALLAAADHHDPTVRARVIEALGLVGAVDTAPRLVRALGEDPAVDVRLRAARALGRLGAPSAVGPLLAATGPDEPTALRVTAAQALGVLGARRAIPVLAGLVADPHHWVAHTAAAALVAVGPDGAAALRGLADDGPGAGADRPASAHAREALAAAPGAAAA</sequence>
<dbReference type="SUPFAM" id="SSF48371">
    <property type="entry name" value="ARM repeat"/>
    <property type="match status" value="2"/>
</dbReference>
<dbReference type="EMBL" id="JBHSIM010000050">
    <property type="protein sequence ID" value="MFC4835577.1"/>
    <property type="molecule type" value="Genomic_DNA"/>
</dbReference>
<evidence type="ECO:0000313" key="3">
    <source>
        <dbReference type="EMBL" id="MFC4835577.1"/>
    </source>
</evidence>
<evidence type="ECO:0000313" key="4">
    <source>
        <dbReference type="Proteomes" id="UP001595909"/>
    </source>
</evidence>
<accession>A0ABV9RQZ5</accession>
<dbReference type="InterPro" id="IPR004155">
    <property type="entry name" value="PBS_lyase_HEAT"/>
</dbReference>
<dbReference type="Gene3D" id="1.25.10.10">
    <property type="entry name" value="Leucine-rich Repeat Variant"/>
    <property type="match status" value="2"/>
</dbReference>
<comment type="caution">
    <text evidence="3">The sequence shown here is derived from an EMBL/GenBank/DDBJ whole genome shotgun (WGS) entry which is preliminary data.</text>
</comment>
<name>A0ABV9RQZ5_9PSEU</name>